<comment type="caution">
    <text evidence="2">The sequence shown here is derived from an EMBL/GenBank/DDBJ whole genome shotgun (WGS) entry which is preliminary data.</text>
</comment>
<dbReference type="EMBL" id="MKCS01000001">
    <property type="protein sequence ID" value="OHX14171.1"/>
    <property type="molecule type" value="Genomic_DNA"/>
</dbReference>
<dbReference type="InterPro" id="IPR000396">
    <property type="entry name" value="Pdiesterase2"/>
</dbReference>
<protein>
    <submittedName>
        <fullName evidence="2">MBL fold metallo-hydrolase</fullName>
    </submittedName>
</protein>
<dbReference type="STRING" id="1903179.BI347_12120"/>
<dbReference type="OrthoDB" id="9803916at2"/>
<dbReference type="CDD" id="cd07735">
    <property type="entry name" value="class_II_PDE_MBL-fold"/>
    <property type="match status" value="1"/>
</dbReference>
<dbReference type="EMBL" id="MKCT01000017">
    <property type="protein sequence ID" value="OHX20372.1"/>
    <property type="molecule type" value="Genomic_DNA"/>
</dbReference>
<dbReference type="AlphaFoldDB" id="A0A1S1X3W7"/>
<sequence>MHIRILGASACVGYPGQTTCFQVGQDTLVDCGTGCGSLSTEDMLAIRRVLLTHSHIDHCALLPLLAHVHASYRGSGLEVYGQEETLNILHQHVFNGEIWPDYTCTPSQECPWLRMMPVQVGDTIPLVDGLATALPAQHRVPAIGWLIEGPWRALAFSGDSGPCPAFWHWVGGVPSLTDVICEVTYSNDRQHEACEQSQMAPATLAPLLANMPANVHLWISHADPCCRDALLQELQGGVPAGLRVYPLKEGTLIEL</sequence>
<evidence type="ECO:0000313" key="5">
    <source>
        <dbReference type="Proteomes" id="UP000180280"/>
    </source>
</evidence>
<organism evidence="2 4">
    <name type="scientific">Chromobacterium sphagni</name>
    <dbReference type="NCBI Taxonomy" id="1903179"/>
    <lineage>
        <taxon>Bacteria</taxon>
        <taxon>Pseudomonadati</taxon>
        <taxon>Pseudomonadota</taxon>
        <taxon>Betaproteobacteria</taxon>
        <taxon>Neisseriales</taxon>
        <taxon>Chromobacteriaceae</taxon>
        <taxon>Chromobacterium</taxon>
    </lineage>
</organism>
<dbReference type="Proteomes" id="UP000180088">
    <property type="component" value="Unassembled WGS sequence"/>
</dbReference>
<gene>
    <name evidence="3" type="ORF">BI344_07780</name>
    <name evidence="2" type="ORF">BI347_12120</name>
</gene>
<dbReference type="RefSeq" id="WP_071112794.1">
    <property type="nucleotide sequence ID" value="NZ_MKCS01000001.1"/>
</dbReference>
<reference evidence="4 5" key="1">
    <citation type="submission" date="2016-09" db="EMBL/GenBank/DDBJ databases">
        <title>Chromobacterium muskegensis sp. nov., an insecticidal bacterium isolated from Sphagnum bogs.</title>
        <authorList>
            <person name="Sparks M.E."/>
            <person name="Blackburn M.B."/>
            <person name="Gundersen-Rindal D.E."/>
            <person name="Mitchell A."/>
            <person name="Farrar R."/>
            <person name="Kuhar D."/>
        </authorList>
    </citation>
    <scope>NUCLEOTIDE SEQUENCE [LARGE SCALE GENOMIC DNA]</scope>
    <source>
        <strain evidence="3 5">14B-1</strain>
        <strain evidence="2 4">37-2</strain>
    </source>
</reference>
<dbReference type="InterPro" id="IPR036866">
    <property type="entry name" value="RibonucZ/Hydroxyglut_hydro"/>
</dbReference>
<evidence type="ECO:0000313" key="3">
    <source>
        <dbReference type="EMBL" id="OHX20372.1"/>
    </source>
</evidence>
<name>A0A1S1X3W7_9NEIS</name>
<proteinExistence type="predicted"/>
<evidence type="ECO:0000313" key="4">
    <source>
        <dbReference type="Proteomes" id="UP000180088"/>
    </source>
</evidence>
<dbReference type="Gene3D" id="3.60.15.10">
    <property type="entry name" value="Ribonuclease Z/Hydroxyacylglutathione hydrolase-like"/>
    <property type="match status" value="1"/>
</dbReference>
<evidence type="ECO:0000313" key="2">
    <source>
        <dbReference type="EMBL" id="OHX14171.1"/>
    </source>
</evidence>
<keyword evidence="5" id="KW-1185">Reference proteome</keyword>
<dbReference type="GO" id="GO:0004115">
    <property type="term" value="F:3',5'-cyclic-AMP phosphodiesterase activity"/>
    <property type="evidence" value="ECO:0007669"/>
    <property type="project" value="InterPro"/>
</dbReference>
<evidence type="ECO:0000259" key="1">
    <source>
        <dbReference type="Pfam" id="PF12706"/>
    </source>
</evidence>
<dbReference type="PRINTS" id="PR00388">
    <property type="entry name" value="PDIESTERASE2"/>
</dbReference>
<dbReference type="SUPFAM" id="SSF56281">
    <property type="entry name" value="Metallo-hydrolase/oxidoreductase"/>
    <property type="match status" value="1"/>
</dbReference>
<dbReference type="Proteomes" id="UP000180280">
    <property type="component" value="Unassembled WGS sequence"/>
</dbReference>
<dbReference type="Pfam" id="PF12706">
    <property type="entry name" value="Lactamase_B_2"/>
    <property type="match status" value="1"/>
</dbReference>
<dbReference type="GO" id="GO:0006198">
    <property type="term" value="P:cAMP catabolic process"/>
    <property type="evidence" value="ECO:0007669"/>
    <property type="project" value="InterPro"/>
</dbReference>
<dbReference type="InterPro" id="IPR001279">
    <property type="entry name" value="Metallo-B-lactamas"/>
</dbReference>
<feature type="domain" description="Metallo-beta-lactamase" evidence="1">
    <location>
        <begin position="28"/>
        <end position="214"/>
    </location>
</feature>
<accession>A0A1S1X3W7</accession>